<dbReference type="PANTHER" id="PTHR19302">
    <property type="entry name" value="GAMMA TUBULIN COMPLEX PROTEIN"/>
    <property type="match status" value="1"/>
</dbReference>
<dbReference type="GO" id="GO:0000930">
    <property type="term" value="C:gamma-tubulin complex"/>
    <property type="evidence" value="ECO:0007669"/>
    <property type="project" value="TreeGrafter"/>
</dbReference>
<evidence type="ECO:0000259" key="7">
    <source>
        <dbReference type="Pfam" id="PF17681"/>
    </source>
</evidence>
<evidence type="ECO:0000256" key="5">
    <source>
        <dbReference type="RuleBase" id="RU363050"/>
    </source>
</evidence>
<evidence type="ECO:0000256" key="2">
    <source>
        <dbReference type="ARBA" id="ARBA00022490"/>
    </source>
</evidence>
<dbReference type="GO" id="GO:0051011">
    <property type="term" value="F:microtubule minus-end binding"/>
    <property type="evidence" value="ECO:0007669"/>
    <property type="project" value="TreeGrafter"/>
</dbReference>
<comment type="function">
    <text evidence="5">Component of the gamma-tubulin ring complex (gTuRC) which mediates microtubule nucleation.</text>
</comment>
<protein>
    <recommendedName>
        <fullName evidence="5">Gamma-tubulin complex component</fullName>
    </recommendedName>
</protein>
<dbReference type="InterPro" id="IPR042241">
    <property type="entry name" value="GCP_C_sf"/>
</dbReference>
<accession>A0AAP0RJN6</accession>
<dbReference type="GO" id="GO:0051321">
    <property type="term" value="P:meiotic cell cycle"/>
    <property type="evidence" value="ECO:0007669"/>
    <property type="project" value="TreeGrafter"/>
</dbReference>
<evidence type="ECO:0000259" key="6">
    <source>
        <dbReference type="Pfam" id="PF04130"/>
    </source>
</evidence>
<dbReference type="Pfam" id="PF04130">
    <property type="entry name" value="GCP_C_terminal"/>
    <property type="match status" value="1"/>
</dbReference>
<dbReference type="GO" id="GO:0000922">
    <property type="term" value="C:spindle pole"/>
    <property type="evidence" value="ECO:0007669"/>
    <property type="project" value="InterPro"/>
</dbReference>
<dbReference type="Proteomes" id="UP001415857">
    <property type="component" value="Unassembled WGS sequence"/>
</dbReference>
<keyword evidence="2 5" id="KW-0963">Cytoplasm</keyword>
<dbReference type="EMBL" id="JBBPBK010000010">
    <property type="protein sequence ID" value="KAK9277381.1"/>
    <property type="molecule type" value="Genomic_DNA"/>
</dbReference>
<comment type="subcellular location">
    <subcellularLocation>
        <location evidence="5">Cytoplasm</location>
        <location evidence="5">Cytoskeleton</location>
        <location evidence="5">Microtubule organizing center</location>
    </subcellularLocation>
</comment>
<dbReference type="PANTHER" id="PTHR19302:SF13">
    <property type="entry name" value="GAMMA-TUBULIN COMPLEX COMPONENT 2"/>
    <property type="match status" value="1"/>
</dbReference>
<dbReference type="GO" id="GO:0007020">
    <property type="term" value="P:microtubule nucleation"/>
    <property type="evidence" value="ECO:0007669"/>
    <property type="project" value="InterPro"/>
</dbReference>
<evidence type="ECO:0000256" key="3">
    <source>
        <dbReference type="ARBA" id="ARBA00022701"/>
    </source>
</evidence>
<reference evidence="8 9" key="1">
    <citation type="journal article" date="2024" name="Plant J.">
        <title>Genome sequences and population genomics reveal climatic adaptation and genomic divergence between two closely related sweetgum species.</title>
        <authorList>
            <person name="Xu W.Q."/>
            <person name="Ren C.Q."/>
            <person name="Zhang X.Y."/>
            <person name="Comes H.P."/>
            <person name="Liu X.H."/>
            <person name="Li Y.G."/>
            <person name="Kettle C.J."/>
            <person name="Jalonen R."/>
            <person name="Gaisberger H."/>
            <person name="Ma Y.Z."/>
            <person name="Qiu Y.X."/>
        </authorList>
    </citation>
    <scope>NUCLEOTIDE SEQUENCE [LARGE SCALE GENOMIC DNA]</scope>
    <source>
        <strain evidence="8">Hangzhou</strain>
    </source>
</reference>
<evidence type="ECO:0000313" key="9">
    <source>
        <dbReference type="Proteomes" id="UP001415857"/>
    </source>
</evidence>
<organism evidence="8 9">
    <name type="scientific">Liquidambar formosana</name>
    <name type="common">Formosan gum</name>
    <dbReference type="NCBI Taxonomy" id="63359"/>
    <lineage>
        <taxon>Eukaryota</taxon>
        <taxon>Viridiplantae</taxon>
        <taxon>Streptophyta</taxon>
        <taxon>Embryophyta</taxon>
        <taxon>Tracheophyta</taxon>
        <taxon>Spermatophyta</taxon>
        <taxon>Magnoliopsida</taxon>
        <taxon>eudicotyledons</taxon>
        <taxon>Gunneridae</taxon>
        <taxon>Pentapetalae</taxon>
        <taxon>Saxifragales</taxon>
        <taxon>Altingiaceae</taxon>
        <taxon>Liquidambar</taxon>
    </lineage>
</organism>
<comment type="similarity">
    <text evidence="1 5">Belongs to the TUBGCP family.</text>
</comment>
<dbReference type="GO" id="GO:0000278">
    <property type="term" value="P:mitotic cell cycle"/>
    <property type="evidence" value="ECO:0007669"/>
    <property type="project" value="TreeGrafter"/>
</dbReference>
<dbReference type="GO" id="GO:0005874">
    <property type="term" value="C:microtubule"/>
    <property type="evidence" value="ECO:0007669"/>
    <property type="project" value="UniProtKB-KW"/>
</dbReference>
<dbReference type="GO" id="GO:0051225">
    <property type="term" value="P:spindle assembly"/>
    <property type="evidence" value="ECO:0007669"/>
    <property type="project" value="TreeGrafter"/>
</dbReference>
<dbReference type="Pfam" id="PF17681">
    <property type="entry name" value="GCP_N_terminal"/>
    <property type="match status" value="1"/>
</dbReference>
<feature type="domain" description="Gamma tubulin complex component protein N-terminal" evidence="7">
    <location>
        <begin position="53"/>
        <end position="344"/>
    </location>
</feature>
<evidence type="ECO:0000313" key="8">
    <source>
        <dbReference type="EMBL" id="KAK9277381.1"/>
    </source>
</evidence>
<evidence type="ECO:0000256" key="1">
    <source>
        <dbReference type="ARBA" id="ARBA00010337"/>
    </source>
</evidence>
<gene>
    <name evidence="8" type="ORF">L1049_006924</name>
</gene>
<proteinExistence type="inferred from homology"/>
<comment type="caution">
    <text evidence="8">The sequence shown here is derived from an EMBL/GenBank/DDBJ whole genome shotgun (WGS) entry which is preliminary data.</text>
</comment>
<dbReference type="AlphaFoldDB" id="A0AAP0RJN6"/>
<keyword evidence="9" id="KW-1185">Reference proteome</keyword>
<keyword evidence="3 5" id="KW-0493">Microtubule</keyword>
<sequence>MVLPSLAVPSQMETKLAMSRLAETKDFSADSFSPGLEKAIGCYDAPVQELIVIDDLLSALVGIEGRYISIKRVHGNDDDVTFQVDASMDLALQELAKRIFPLCKSFLLIHQFVESRSQFKNGLVNHAFAAALRALLLDYQAMVAQLEHQFLLGRLSIQGLWFYCQPMMGSMQALSTVIHKASTSNFVGSAVLNLLQSHAKAVAGDNAVRLLLEKMTQCASSAYLGILERWVYEGVIDDPYGEFFIAENKSLQKESLTQDHDAKYWGQRYSLKDGIPSFLANAAGTILTTGKYLNVMRECGHNVQVPVSENSKLMSFSTNHHYLECIKAAYDFASGELLNLIKDKYDLVGKLRSIKHYFLLDQGDFLVHFMDIAREELAKRLDEISVEKLQSLLDLALRTTAAAADPCHEDLTCCVERASLLKKLGTLKDLDISRTVSDSNDLEEPVSLNGLETFSLSYKVQWPLSIVISRKSLTKYQLIFRFLFHCKHVNRQLCGAWQVHQGVRALNTRGTSISRSSLLCRSMLKFINSLLHYLTFEVLEPNWHVMHNRLQTAKSIDEVIQFHDFFLEKCLRECLLLLPELLKKVEKLKSLCLQYAAATQWLISSSTVIPKPEAPSDGSRGFEKFKQGKLRDPSQPLKLITGNASVTDPILKFEREFNAELQSLGPILSNRSQAEPYLTHLAQWILGVGNEQQVPISVPFYSDL</sequence>
<keyword evidence="4 5" id="KW-0206">Cytoskeleton</keyword>
<dbReference type="InterPro" id="IPR041470">
    <property type="entry name" value="GCP_N"/>
</dbReference>
<dbReference type="InterPro" id="IPR007259">
    <property type="entry name" value="GCP"/>
</dbReference>
<dbReference type="InterPro" id="IPR040457">
    <property type="entry name" value="GCP_C"/>
</dbReference>
<dbReference type="GO" id="GO:0043015">
    <property type="term" value="F:gamma-tubulin binding"/>
    <property type="evidence" value="ECO:0007669"/>
    <property type="project" value="InterPro"/>
</dbReference>
<evidence type="ECO:0000256" key="4">
    <source>
        <dbReference type="ARBA" id="ARBA00023212"/>
    </source>
</evidence>
<name>A0AAP0RJN6_LIQFO</name>
<dbReference type="GO" id="GO:0031122">
    <property type="term" value="P:cytoplasmic microtubule organization"/>
    <property type="evidence" value="ECO:0007669"/>
    <property type="project" value="TreeGrafter"/>
</dbReference>
<feature type="domain" description="Gamma tubulin complex component C-terminal" evidence="6">
    <location>
        <begin position="347"/>
        <end position="682"/>
    </location>
</feature>
<dbReference type="Gene3D" id="1.20.120.1900">
    <property type="entry name" value="Gamma-tubulin complex, C-terminal domain"/>
    <property type="match status" value="1"/>
</dbReference>